<name>A0ABP4X4P1_9ACTN</name>
<dbReference type="EMBL" id="BAAALS010000026">
    <property type="protein sequence ID" value="GAA1769309.1"/>
    <property type="molecule type" value="Genomic_DNA"/>
</dbReference>
<comment type="caution">
    <text evidence="2">The sequence shown here is derived from an EMBL/GenBank/DDBJ whole genome shotgun (WGS) entry which is preliminary data.</text>
</comment>
<reference evidence="3" key="1">
    <citation type="journal article" date="2019" name="Int. J. Syst. Evol. Microbiol.">
        <title>The Global Catalogue of Microorganisms (GCM) 10K type strain sequencing project: providing services to taxonomists for standard genome sequencing and annotation.</title>
        <authorList>
            <consortium name="The Broad Institute Genomics Platform"/>
            <consortium name="The Broad Institute Genome Sequencing Center for Infectious Disease"/>
            <person name="Wu L."/>
            <person name="Ma J."/>
        </authorList>
    </citation>
    <scope>NUCLEOTIDE SEQUENCE [LARGE SCALE GENOMIC DNA]</scope>
    <source>
        <strain evidence="3">JCM 13249</strain>
    </source>
</reference>
<keyword evidence="3" id="KW-1185">Reference proteome</keyword>
<organism evidence="2 3">
    <name type="scientific">Luedemannella helvata</name>
    <dbReference type="NCBI Taxonomy" id="349315"/>
    <lineage>
        <taxon>Bacteria</taxon>
        <taxon>Bacillati</taxon>
        <taxon>Actinomycetota</taxon>
        <taxon>Actinomycetes</taxon>
        <taxon>Micromonosporales</taxon>
        <taxon>Micromonosporaceae</taxon>
        <taxon>Luedemannella</taxon>
    </lineage>
</organism>
<dbReference type="SUPFAM" id="SSF109604">
    <property type="entry name" value="HD-domain/PDEase-like"/>
    <property type="match status" value="1"/>
</dbReference>
<protein>
    <submittedName>
        <fullName evidence="2">HDIG domain-containing protein</fullName>
    </submittedName>
</protein>
<dbReference type="Pfam" id="PF01966">
    <property type="entry name" value="HD"/>
    <property type="match status" value="1"/>
</dbReference>
<dbReference type="InterPro" id="IPR006674">
    <property type="entry name" value="HD_domain"/>
</dbReference>
<evidence type="ECO:0000313" key="3">
    <source>
        <dbReference type="Proteomes" id="UP001500655"/>
    </source>
</evidence>
<proteinExistence type="predicted"/>
<evidence type="ECO:0000259" key="1">
    <source>
        <dbReference type="Pfam" id="PF01966"/>
    </source>
</evidence>
<dbReference type="Proteomes" id="UP001500655">
    <property type="component" value="Unassembled WGS sequence"/>
</dbReference>
<feature type="domain" description="HD" evidence="1">
    <location>
        <begin position="8"/>
        <end position="76"/>
    </location>
</feature>
<sequence length="163" mass="18015">MQAVGMKAEAVASILADKQDCDVLIAAAWLHDVGYAPGLATTGFHPLDGARWLRHVRFDDRVAALVAHHSCAQLEADERGLRSDLDAEFDREQSAVADALWYVDMTTGPDGQDYEVTARLDEVRSRYGPDHIVTRFIDRAEPDIVAAVRRTEDRLKAAGNQPM</sequence>
<gene>
    <name evidence="2" type="ORF">GCM10009681_45890</name>
</gene>
<evidence type="ECO:0000313" key="2">
    <source>
        <dbReference type="EMBL" id="GAA1769309.1"/>
    </source>
</evidence>
<accession>A0ABP4X4P1</accession>
<dbReference type="Gene3D" id="1.10.3210.10">
    <property type="entry name" value="Hypothetical protein af1432"/>
    <property type="match status" value="1"/>
</dbReference>